<dbReference type="PANTHER" id="PTHR11439:SF455">
    <property type="entry name" value="RLK (RECEPTOR-LIKE PROTEIN KINASE) 8, PUTATIVE-RELATED"/>
    <property type="match status" value="1"/>
</dbReference>
<dbReference type="RefSeq" id="XP_019052677.1">
    <property type="nucleotide sequence ID" value="XM_019197132.1"/>
</dbReference>
<dbReference type="OrthoDB" id="850529at2759"/>
<dbReference type="KEGG" id="nnu:109114468"/>
<dbReference type="OMA" id="YITITCP"/>
<evidence type="ECO:0000313" key="2">
    <source>
        <dbReference type="Proteomes" id="UP000189703"/>
    </source>
</evidence>
<sequence length="321" mass="35496">MNRGRKKKKKKKKKKKILFPFLSAIAATSSPSSTSSPPVGAPPLVAAYNTTLPSEVSSSSSTPQDVVLPSSTVFSLRDLGSVRYFLGVELHRSSTGFNLSQHKYIDDLLHRAQLHDSKPLSTPLSASTRLTKSEGEPLVDPTFFRSIIGALQYITITCPEIAFAVNKVCQFMQIPTTIHWAATKRILRYLKGTITYGLLLQPCHTFSLVAYSNADWGSGLMDRCSQSGYCMFLGSNLISWSSKKQPTMACSSTESKYRSLASVATEVSWLHMLLQELGISISTTPLIWCDNMGNKFLANNPALHSRSKHIEFDIHFIGKRL</sequence>
<dbReference type="AlphaFoldDB" id="A0A1U8Q233"/>
<dbReference type="Proteomes" id="UP000189703">
    <property type="component" value="Unplaced"/>
</dbReference>
<dbReference type="STRING" id="4432.A0A1U8Q233"/>
<dbReference type="GeneID" id="109114468"/>
<accession>A0A1U8Q233</accession>
<dbReference type="InParanoid" id="A0A1U8Q233"/>
<keyword evidence="2" id="KW-1185">Reference proteome</keyword>
<organism evidence="2 3">
    <name type="scientific">Nelumbo nucifera</name>
    <name type="common">Sacred lotus</name>
    <dbReference type="NCBI Taxonomy" id="4432"/>
    <lineage>
        <taxon>Eukaryota</taxon>
        <taxon>Viridiplantae</taxon>
        <taxon>Streptophyta</taxon>
        <taxon>Embryophyta</taxon>
        <taxon>Tracheophyta</taxon>
        <taxon>Spermatophyta</taxon>
        <taxon>Magnoliopsida</taxon>
        <taxon>Proteales</taxon>
        <taxon>Nelumbonaceae</taxon>
        <taxon>Nelumbo</taxon>
    </lineage>
</organism>
<dbReference type="SUPFAM" id="SSF56672">
    <property type="entry name" value="DNA/RNA polymerases"/>
    <property type="match status" value="1"/>
</dbReference>
<dbReference type="CDD" id="cd09272">
    <property type="entry name" value="RNase_HI_RT_Ty1"/>
    <property type="match status" value="1"/>
</dbReference>
<feature type="domain" description="Reverse transcriptase Ty1/copia-type" evidence="1">
    <location>
        <begin position="65"/>
        <end position="124"/>
    </location>
</feature>
<name>A0A1U8Q233_NELNU</name>
<proteinExistence type="predicted"/>
<dbReference type="InterPro" id="IPR043502">
    <property type="entry name" value="DNA/RNA_pol_sf"/>
</dbReference>
<gene>
    <name evidence="3" type="primary">LOC109114468</name>
</gene>
<dbReference type="Pfam" id="PF07727">
    <property type="entry name" value="RVT_2"/>
    <property type="match status" value="1"/>
</dbReference>
<evidence type="ECO:0000313" key="3">
    <source>
        <dbReference type="RefSeq" id="XP_019052677.1"/>
    </source>
</evidence>
<dbReference type="InterPro" id="IPR013103">
    <property type="entry name" value="RVT_2"/>
</dbReference>
<evidence type="ECO:0000259" key="1">
    <source>
        <dbReference type="Pfam" id="PF07727"/>
    </source>
</evidence>
<dbReference type="PANTHER" id="PTHR11439">
    <property type="entry name" value="GAG-POL-RELATED RETROTRANSPOSON"/>
    <property type="match status" value="1"/>
</dbReference>
<reference evidence="3" key="1">
    <citation type="submission" date="2025-08" db="UniProtKB">
        <authorList>
            <consortium name="RefSeq"/>
        </authorList>
    </citation>
    <scope>IDENTIFICATION</scope>
</reference>
<protein>
    <submittedName>
        <fullName evidence="3">Uncharacterized protein LOC109114468</fullName>
    </submittedName>
</protein>